<keyword evidence="1" id="KW-0472">Membrane</keyword>
<feature type="transmembrane region" description="Helical" evidence="1">
    <location>
        <begin position="52"/>
        <end position="69"/>
    </location>
</feature>
<proteinExistence type="predicted"/>
<dbReference type="EMBL" id="FTPR01000001">
    <property type="protein sequence ID" value="SIT80995.1"/>
    <property type="molecule type" value="Genomic_DNA"/>
</dbReference>
<dbReference type="RefSeq" id="WP_076658736.1">
    <property type="nucleotide sequence ID" value="NZ_FTPR01000001.1"/>
</dbReference>
<sequence>MIGPVLVVLVALIHAYFVVLEMFRWEAPRTRKIFGTTPEFAAKSKVMAANQGLYNGFLAAGLLYGLVMGVAGGQMVVFLLLCVVLAGVYAAYCGIKAALYAQTVPATLALLALFLNF</sequence>
<dbReference type="PANTHER" id="PTHR38446:SF1">
    <property type="entry name" value="BLL0914 PROTEIN"/>
    <property type="match status" value="1"/>
</dbReference>
<evidence type="ECO:0000313" key="3">
    <source>
        <dbReference type="Proteomes" id="UP000186997"/>
    </source>
</evidence>
<dbReference type="Proteomes" id="UP000186997">
    <property type="component" value="Unassembled WGS sequence"/>
</dbReference>
<evidence type="ECO:0000313" key="2">
    <source>
        <dbReference type="EMBL" id="SIT80995.1"/>
    </source>
</evidence>
<keyword evidence="3" id="KW-1185">Reference proteome</keyword>
<evidence type="ECO:0000256" key="1">
    <source>
        <dbReference type="SAM" id="Phobius"/>
    </source>
</evidence>
<gene>
    <name evidence="2" type="ORF">SAMN05421665_1198</name>
</gene>
<name>A0A1R3WTT4_9RHOB</name>
<dbReference type="Pfam" id="PF06993">
    <property type="entry name" value="DUF1304"/>
    <property type="match status" value="1"/>
</dbReference>
<dbReference type="InterPro" id="IPR009732">
    <property type="entry name" value="DUF1304"/>
</dbReference>
<organism evidence="2 3">
    <name type="scientific">Yoonia rosea</name>
    <dbReference type="NCBI Taxonomy" id="287098"/>
    <lineage>
        <taxon>Bacteria</taxon>
        <taxon>Pseudomonadati</taxon>
        <taxon>Pseudomonadota</taxon>
        <taxon>Alphaproteobacteria</taxon>
        <taxon>Rhodobacterales</taxon>
        <taxon>Paracoccaceae</taxon>
        <taxon>Yoonia</taxon>
    </lineage>
</organism>
<reference evidence="3" key="1">
    <citation type="submission" date="2017-01" db="EMBL/GenBank/DDBJ databases">
        <authorList>
            <person name="Varghese N."/>
            <person name="Submissions S."/>
        </authorList>
    </citation>
    <scope>NUCLEOTIDE SEQUENCE [LARGE SCALE GENOMIC DNA]</scope>
    <source>
        <strain evidence="3">DSM 29591</strain>
    </source>
</reference>
<dbReference type="PANTHER" id="PTHR38446">
    <property type="entry name" value="BLL0914 PROTEIN"/>
    <property type="match status" value="1"/>
</dbReference>
<dbReference type="OrthoDB" id="9803832at2"/>
<dbReference type="STRING" id="287098.SAMN05421665_1198"/>
<keyword evidence="1" id="KW-1133">Transmembrane helix</keyword>
<protein>
    <submittedName>
        <fullName evidence="2">Putative membrane protein</fullName>
    </submittedName>
</protein>
<accession>A0A1R3WTT4</accession>
<dbReference type="AlphaFoldDB" id="A0A1R3WTT4"/>
<feature type="transmembrane region" description="Helical" evidence="1">
    <location>
        <begin position="6"/>
        <end position="23"/>
    </location>
</feature>
<keyword evidence="1" id="KW-0812">Transmembrane</keyword>
<feature type="transmembrane region" description="Helical" evidence="1">
    <location>
        <begin position="75"/>
        <end position="92"/>
    </location>
</feature>